<accession>A0ABV8WHR2</accession>
<gene>
    <name evidence="1" type="ORF">ACFO0G_01130</name>
</gene>
<organism evidence="1 2">
    <name type="scientific">Arthrobacter sedimenti</name>
    <dbReference type="NCBI Taxonomy" id="2694931"/>
    <lineage>
        <taxon>Bacteria</taxon>
        <taxon>Bacillati</taxon>
        <taxon>Actinomycetota</taxon>
        <taxon>Actinomycetes</taxon>
        <taxon>Micrococcales</taxon>
        <taxon>Micrococcaceae</taxon>
        <taxon>Arthrobacter</taxon>
    </lineage>
</organism>
<proteinExistence type="predicted"/>
<protein>
    <submittedName>
        <fullName evidence="1">Uncharacterized protein</fullName>
    </submittedName>
</protein>
<dbReference type="Proteomes" id="UP001595778">
    <property type="component" value="Unassembled WGS sequence"/>
</dbReference>
<comment type="caution">
    <text evidence="1">The sequence shown here is derived from an EMBL/GenBank/DDBJ whole genome shotgun (WGS) entry which is preliminary data.</text>
</comment>
<dbReference type="RefSeq" id="WP_376976118.1">
    <property type="nucleotide sequence ID" value="NZ_JBHSDQ010000001.1"/>
</dbReference>
<dbReference type="EMBL" id="JBHSDQ010000001">
    <property type="protein sequence ID" value="MFC4394678.1"/>
    <property type="molecule type" value="Genomic_DNA"/>
</dbReference>
<reference evidence="2" key="1">
    <citation type="journal article" date="2019" name="Int. J. Syst. Evol. Microbiol.">
        <title>The Global Catalogue of Microorganisms (GCM) 10K type strain sequencing project: providing services to taxonomists for standard genome sequencing and annotation.</title>
        <authorList>
            <consortium name="The Broad Institute Genomics Platform"/>
            <consortium name="The Broad Institute Genome Sequencing Center for Infectious Disease"/>
            <person name="Wu L."/>
            <person name="Ma J."/>
        </authorList>
    </citation>
    <scope>NUCLEOTIDE SEQUENCE [LARGE SCALE GENOMIC DNA]</scope>
    <source>
        <strain evidence="2">PJ61</strain>
    </source>
</reference>
<keyword evidence="2" id="KW-1185">Reference proteome</keyword>
<evidence type="ECO:0000313" key="2">
    <source>
        <dbReference type="Proteomes" id="UP001595778"/>
    </source>
</evidence>
<evidence type="ECO:0000313" key="1">
    <source>
        <dbReference type="EMBL" id="MFC4394678.1"/>
    </source>
</evidence>
<sequence length="304" mass="33892">MKKSEMVFNTKRMPEKWRRHFKIYRAKISIYLDTPDFGVPLMVDASEMMDFLPAGVEHPSFIERIGPVRPGGEAVWIEAEVPGGLPSRPKARRIGAMVHRSRTRTSFKTSPWTGADHEYWIEAYVRDADGIAAKLEHEVRFRLDDNGFLCGKEFVTHQAIDFMSKLQGENLSNMVLTPYDLGSAQTAPAVEVINRIFFALALMNCRNVTLRERGSRAAAGNGPAGDAFHEVVIDGNSGGSAGSAGRASEGVSRRHLARGHFKTFTEEAPLLGKHVGTYWWGWQVRGQEDKGSIEKTYVLKVPQS</sequence>
<name>A0ABV8WHR2_9MICC</name>